<reference evidence="2 3" key="1">
    <citation type="submission" date="2019-03" db="EMBL/GenBank/DDBJ databases">
        <title>Sequencing the genomes of 1000 actinobacteria strains.</title>
        <authorList>
            <person name="Klenk H.-P."/>
        </authorList>
    </citation>
    <scope>NUCLEOTIDE SEQUENCE [LARGE SCALE GENOMIC DNA]</scope>
    <source>
        <strain evidence="2 3">DSM 18936</strain>
    </source>
</reference>
<dbReference type="InterPro" id="IPR029058">
    <property type="entry name" value="AB_hydrolase_fold"/>
</dbReference>
<dbReference type="InterPro" id="IPR050266">
    <property type="entry name" value="AB_hydrolase_sf"/>
</dbReference>
<dbReference type="OrthoDB" id="495620at2"/>
<evidence type="ECO:0000313" key="3">
    <source>
        <dbReference type="Proteomes" id="UP000294558"/>
    </source>
</evidence>
<organism evidence="2 3">
    <name type="scientific">Ilumatobacter fluminis</name>
    <dbReference type="NCBI Taxonomy" id="467091"/>
    <lineage>
        <taxon>Bacteria</taxon>
        <taxon>Bacillati</taxon>
        <taxon>Actinomycetota</taxon>
        <taxon>Acidimicrobiia</taxon>
        <taxon>Acidimicrobiales</taxon>
        <taxon>Ilumatobacteraceae</taxon>
        <taxon>Ilumatobacter</taxon>
    </lineage>
</organism>
<dbReference type="EMBL" id="SOAU01000001">
    <property type="protein sequence ID" value="TDT18163.1"/>
    <property type="molecule type" value="Genomic_DNA"/>
</dbReference>
<keyword evidence="3" id="KW-1185">Reference proteome</keyword>
<dbReference type="PRINTS" id="PR00111">
    <property type="entry name" value="ABHYDROLASE"/>
</dbReference>
<protein>
    <submittedName>
        <fullName evidence="2">3-oxoadipate enol-lactonase</fullName>
    </submittedName>
</protein>
<dbReference type="GO" id="GO:0003824">
    <property type="term" value="F:catalytic activity"/>
    <property type="evidence" value="ECO:0007669"/>
    <property type="project" value="UniProtKB-ARBA"/>
</dbReference>
<evidence type="ECO:0000259" key="1">
    <source>
        <dbReference type="Pfam" id="PF00561"/>
    </source>
</evidence>
<dbReference type="SUPFAM" id="SSF53474">
    <property type="entry name" value="alpha/beta-Hydrolases"/>
    <property type="match status" value="1"/>
</dbReference>
<dbReference type="PANTHER" id="PTHR43798">
    <property type="entry name" value="MONOACYLGLYCEROL LIPASE"/>
    <property type="match status" value="1"/>
</dbReference>
<feature type="domain" description="AB hydrolase-1" evidence="1">
    <location>
        <begin position="24"/>
        <end position="256"/>
    </location>
</feature>
<dbReference type="Pfam" id="PF00561">
    <property type="entry name" value="Abhydrolase_1"/>
    <property type="match status" value="1"/>
</dbReference>
<name>A0A4R7I607_9ACTN</name>
<dbReference type="InterPro" id="IPR000073">
    <property type="entry name" value="AB_hydrolase_1"/>
</dbReference>
<proteinExistence type="predicted"/>
<comment type="caution">
    <text evidence="2">The sequence shown here is derived from an EMBL/GenBank/DDBJ whole genome shotgun (WGS) entry which is preliminary data.</text>
</comment>
<evidence type="ECO:0000313" key="2">
    <source>
        <dbReference type="EMBL" id="TDT18163.1"/>
    </source>
</evidence>
<dbReference type="Proteomes" id="UP000294558">
    <property type="component" value="Unassembled WGS sequence"/>
</dbReference>
<dbReference type="AlphaFoldDB" id="A0A4R7I607"/>
<dbReference type="RefSeq" id="WP_133870397.1">
    <property type="nucleotide sequence ID" value="NZ_SOAU01000001.1"/>
</dbReference>
<accession>A0A4R7I607</accession>
<sequence>MVRGVRYDKGYPAMIDTSETGLDAVICLHSLFLSPHMFEDLIAAGAGRFRFIAPEFLGQENRLDEVASTIVTMDDAADDLWRVIDELGIERFSIVAQSMGGDVAVRMAARQPHRIHRMVLMGTSACAEPLDQRAAFTGLVDEVADKGYSEETVELLMGILFAASARASEAAEARIQRWRRHIELLSPRLAPAMRGVVERDSAVDLLASIIAPTLIVSGVEDHARPPAWSDELFEHIPDAELWRLKRAGHSPLIEQPDIVNAATLDFLDRPTAVA</sequence>
<dbReference type="Gene3D" id="3.40.50.1820">
    <property type="entry name" value="alpha/beta hydrolase"/>
    <property type="match status" value="1"/>
</dbReference>
<gene>
    <name evidence="2" type="ORF">BDK89_3780</name>
</gene>